<keyword evidence="3" id="KW-1185">Reference proteome</keyword>
<comment type="caution">
    <text evidence="2">The sequence shown here is derived from an EMBL/GenBank/DDBJ whole genome shotgun (WGS) entry which is preliminary data.</text>
</comment>
<reference evidence="2" key="1">
    <citation type="submission" date="2021-01" db="EMBL/GenBank/DDBJ databases">
        <title>Phytophthora aleatoria, a newly-described species from Pinus radiata is distinct from Phytophthora cactorum isolates based on comparative genomics.</title>
        <authorList>
            <person name="Mcdougal R."/>
            <person name="Panda P."/>
            <person name="Williams N."/>
            <person name="Studholme D.J."/>
        </authorList>
    </citation>
    <scope>NUCLEOTIDE SEQUENCE</scope>
    <source>
        <strain evidence="2">NZFS 4037</strain>
    </source>
</reference>
<evidence type="ECO:0000313" key="2">
    <source>
        <dbReference type="EMBL" id="KAG6945333.1"/>
    </source>
</evidence>
<dbReference type="AlphaFoldDB" id="A0A8J5I430"/>
<feature type="region of interest" description="Disordered" evidence="1">
    <location>
        <begin position="10"/>
        <end position="32"/>
    </location>
</feature>
<sequence>MIHQLHIKQCNVTKKNPRRQQDQHSNGWLSEAQQRLDPLGRAVRERVAKRLAVSESMVARVVAAYNAHGEEEFAVPPAKHGCPPRSEVENYREFITEIINDRNISRKPTTSKIICSELKTLKGVTIPDRTMREELARMDVSYIRGRKRDPRADSKVNVAFRNAYFEKKLSNLSARLVPKLTEVYLDESYCNVNHVAGATWVMKNSPRYTVSGAGTASSGPVLCSLSAVAFTPNGYQGQSEHGRRI</sequence>
<proteinExistence type="predicted"/>
<evidence type="ECO:0000256" key="1">
    <source>
        <dbReference type="SAM" id="MobiDB-lite"/>
    </source>
</evidence>
<feature type="compositionally biased region" description="Polar residues" evidence="1">
    <location>
        <begin position="23"/>
        <end position="32"/>
    </location>
</feature>
<evidence type="ECO:0000313" key="3">
    <source>
        <dbReference type="Proteomes" id="UP000709295"/>
    </source>
</evidence>
<gene>
    <name evidence="2" type="ORF">JG688_00016603</name>
</gene>
<protein>
    <submittedName>
        <fullName evidence="2">Uncharacterized protein</fullName>
    </submittedName>
</protein>
<name>A0A8J5I430_9STRA</name>
<organism evidence="2 3">
    <name type="scientific">Phytophthora aleatoria</name>
    <dbReference type="NCBI Taxonomy" id="2496075"/>
    <lineage>
        <taxon>Eukaryota</taxon>
        <taxon>Sar</taxon>
        <taxon>Stramenopiles</taxon>
        <taxon>Oomycota</taxon>
        <taxon>Peronosporomycetes</taxon>
        <taxon>Peronosporales</taxon>
        <taxon>Peronosporaceae</taxon>
        <taxon>Phytophthora</taxon>
    </lineage>
</organism>
<accession>A0A8J5I430</accession>
<dbReference type="Proteomes" id="UP000709295">
    <property type="component" value="Unassembled WGS sequence"/>
</dbReference>
<dbReference type="EMBL" id="JAENGY010002134">
    <property type="protein sequence ID" value="KAG6945333.1"/>
    <property type="molecule type" value="Genomic_DNA"/>
</dbReference>